<dbReference type="InterPro" id="IPR036230">
    <property type="entry name" value="LeuA_allosteric_dom_sf"/>
</dbReference>
<dbReference type="PANTHER" id="PTHR10277">
    <property type="entry name" value="HOMOCITRATE SYNTHASE-RELATED"/>
    <property type="match status" value="1"/>
</dbReference>
<feature type="binding site" evidence="12">
    <location>
        <position position="237"/>
    </location>
    <ligand>
        <name>Mn(2+)</name>
        <dbReference type="ChEBI" id="CHEBI:29035"/>
    </ligand>
</feature>
<evidence type="ECO:0000256" key="12">
    <source>
        <dbReference type="HAMAP-Rule" id="MF_01025"/>
    </source>
</evidence>
<keyword evidence="8 12" id="KW-0808">Transferase</keyword>
<evidence type="ECO:0000256" key="6">
    <source>
        <dbReference type="ARBA" id="ARBA00022490"/>
    </source>
</evidence>
<dbReference type="EC" id="2.3.3.13" evidence="3 12"/>
<dbReference type="InterPro" id="IPR050073">
    <property type="entry name" value="2-IPM_HCS-like"/>
</dbReference>
<evidence type="ECO:0000256" key="7">
    <source>
        <dbReference type="ARBA" id="ARBA00022605"/>
    </source>
</evidence>
<keyword evidence="7 12" id="KW-0028">Amino-acid biosynthesis</keyword>
<dbReference type="InterPro" id="IPR013709">
    <property type="entry name" value="2-isopropylmalate_synth_dimer"/>
</dbReference>
<dbReference type="CDD" id="cd07940">
    <property type="entry name" value="DRE_TIM_IPMS"/>
    <property type="match status" value="1"/>
</dbReference>
<dbReference type="Pfam" id="PF08502">
    <property type="entry name" value="LeuA_dimer"/>
    <property type="match status" value="1"/>
</dbReference>
<dbReference type="SMART" id="SM00917">
    <property type="entry name" value="LeuA_dimer"/>
    <property type="match status" value="1"/>
</dbReference>
<dbReference type="Pfam" id="PF00682">
    <property type="entry name" value="HMGL-like"/>
    <property type="match status" value="1"/>
</dbReference>
<dbReference type="NCBIfam" id="TIGR00973">
    <property type="entry name" value="leuA_bact"/>
    <property type="match status" value="1"/>
</dbReference>
<protein>
    <recommendedName>
        <fullName evidence="4 12">2-isopropylmalate synthase</fullName>
        <ecNumber evidence="3 12">2.3.3.13</ecNumber>
    </recommendedName>
    <alternativeName>
        <fullName evidence="12">Alpha-IPM synthase</fullName>
    </alternativeName>
    <alternativeName>
        <fullName evidence="12">Alpha-isopropylmalate synthase</fullName>
    </alternativeName>
</protein>
<dbReference type="NCBIfam" id="NF002086">
    <property type="entry name" value="PRK00915.1-3"/>
    <property type="match status" value="1"/>
</dbReference>
<evidence type="ECO:0000256" key="10">
    <source>
        <dbReference type="ARBA" id="ARBA00023211"/>
    </source>
</evidence>
<dbReference type="GO" id="GO:0030145">
    <property type="term" value="F:manganese ion binding"/>
    <property type="evidence" value="ECO:0007669"/>
    <property type="project" value="UniProtKB-UniRule"/>
</dbReference>
<evidence type="ECO:0000256" key="1">
    <source>
        <dbReference type="ARBA" id="ARBA00004689"/>
    </source>
</evidence>
<comment type="similarity">
    <text evidence="2 12">Belongs to the alpha-IPM synthase/homocitrate synthase family. LeuA type 1 subfamily.</text>
</comment>
<sequence length="506" mass="54795">MRKIEIFDTTLRDGEQAPGASMTIEQKYEFGLQLSRLGVDVIEAGFPVSSPQQFEACKLIADNVKGSVIAGLARAVEKDIDAVHGALKGAETSRLHTFIATSPIHMEYKLKMTPDQVVENAVKAVTYARNKFAQVEFSPEDGTRSELEFLYRIIEAVIDAGATVINVPDTVGYTMPDEIGHIFSSIMNNVPNIDKAILSTHNHNDLGMGVANTLSAIKNGAGQAEVSMNGIGERAGNAALEELVMALEVRKDLHEIETNIDTKQLFYTSKMLSTIIASPIPRNKPITGANAFSHESGIHQHGMLSHRETYEIMTPESVGREDSEIILGRHSGLHGFSKRVKELGLTLNEEQIGNAFKVFLSLADRKKEVFDEDILQIAGSVLGKKSLFFELDYFNVTSGNAAIPTATVRIKFKDEATEEAATGDGPISAIFQAIDKATGLTGRLEEFHVNAITAGKQAIGEVSVVVNIKGNVYNGKGSSTDILKASARAYISALNRYKLALENAGA</sequence>
<dbReference type="InterPro" id="IPR013785">
    <property type="entry name" value="Aldolase_TIM"/>
</dbReference>
<evidence type="ECO:0000256" key="2">
    <source>
        <dbReference type="ARBA" id="ARBA00009396"/>
    </source>
</evidence>
<evidence type="ECO:0000259" key="13">
    <source>
        <dbReference type="PROSITE" id="PS50991"/>
    </source>
</evidence>
<dbReference type="PROSITE" id="PS00816">
    <property type="entry name" value="AIPM_HOMOCIT_SYNTH_2"/>
    <property type="match status" value="1"/>
</dbReference>
<keyword evidence="14" id="KW-0012">Acyltransferase</keyword>
<keyword evidence="6 12" id="KW-0963">Cytoplasm</keyword>
<comment type="catalytic activity">
    <reaction evidence="12">
        <text>3-methyl-2-oxobutanoate + acetyl-CoA + H2O = (2S)-2-isopropylmalate + CoA + H(+)</text>
        <dbReference type="Rhea" id="RHEA:21524"/>
        <dbReference type="ChEBI" id="CHEBI:1178"/>
        <dbReference type="ChEBI" id="CHEBI:11851"/>
        <dbReference type="ChEBI" id="CHEBI:15377"/>
        <dbReference type="ChEBI" id="CHEBI:15378"/>
        <dbReference type="ChEBI" id="CHEBI:57287"/>
        <dbReference type="ChEBI" id="CHEBI:57288"/>
        <dbReference type="EC" id="2.3.3.13"/>
    </reaction>
</comment>
<feature type="binding site" evidence="12">
    <location>
        <position position="201"/>
    </location>
    <ligand>
        <name>Mn(2+)</name>
        <dbReference type="ChEBI" id="CHEBI:29035"/>
    </ligand>
</feature>
<dbReference type="SUPFAM" id="SSF51569">
    <property type="entry name" value="Aldolase"/>
    <property type="match status" value="1"/>
</dbReference>
<evidence type="ECO:0000256" key="3">
    <source>
        <dbReference type="ARBA" id="ARBA00012973"/>
    </source>
</evidence>
<comment type="cofactor">
    <cofactor evidence="12">
        <name>Mn(2+)</name>
        <dbReference type="ChEBI" id="CHEBI:29035"/>
    </cofactor>
</comment>
<feature type="binding site" evidence="12">
    <location>
        <position position="203"/>
    </location>
    <ligand>
        <name>Mn(2+)</name>
        <dbReference type="ChEBI" id="CHEBI:29035"/>
    </ligand>
</feature>
<reference evidence="14 15" key="1">
    <citation type="submission" date="2022-12" db="EMBL/GenBank/DDBJ databases">
        <title>Metagenome assembled genome from gulf of manar.</title>
        <authorList>
            <person name="Kohli P."/>
            <person name="Pk S."/>
            <person name="Venkata Ramana C."/>
            <person name="Sasikala C."/>
        </authorList>
    </citation>
    <scope>NUCLEOTIDE SEQUENCE [LARGE SCALE GENOMIC DNA]</scope>
    <source>
        <strain evidence="14">JB008</strain>
    </source>
</reference>
<feature type="domain" description="Pyruvate carboxyltransferase" evidence="13">
    <location>
        <begin position="4"/>
        <end position="266"/>
    </location>
</feature>
<dbReference type="InterPro" id="IPR005671">
    <property type="entry name" value="LeuA_bact_synth"/>
</dbReference>
<keyword evidence="5 12" id="KW-0432">Leucine biosynthesis</keyword>
<dbReference type="GO" id="GO:0009098">
    <property type="term" value="P:L-leucine biosynthetic process"/>
    <property type="evidence" value="ECO:0007669"/>
    <property type="project" value="UniProtKB-UniRule"/>
</dbReference>
<feature type="region of interest" description="Regulatory domain" evidence="12">
    <location>
        <begin position="390"/>
        <end position="506"/>
    </location>
</feature>
<dbReference type="InterPro" id="IPR002034">
    <property type="entry name" value="AIPM/Hcit_synth_CS"/>
</dbReference>
<evidence type="ECO:0000313" key="14">
    <source>
        <dbReference type="EMBL" id="MDC7227026.1"/>
    </source>
</evidence>
<dbReference type="FunFam" id="3.20.20.70:FF:000010">
    <property type="entry name" value="2-isopropylmalate synthase"/>
    <property type="match status" value="1"/>
</dbReference>
<dbReference type="PROSITE" id="PS00815">
    <property type="entry name" value="AIPM_HOMOCIT_SYNTH_1"/>
    <property type="match status" value="1"/>
</dbReference>
<dbReference type="PANTHER" id="PTHR10277:SF9">
    <property type="entry name" value="2-ISOPROPYLMALATE SYNTHASE 1, CHLOROPLASTIC-RELATED"/>
    <property type="match status" value="1"/>
</dbReference>
<keyword evidence="10 12" id="KW-0464">Manganese</keyword>
<dbReference type="SUPFAM" id="SSF110921">
    <property type="entry name" value="2-isopropylmalate synthase LeuA, allosteric (dimerisation) domain"/>
    <property type="match status" value="1"/>
</dbReference>
<comment type="caution">
    <text evidence="14">The sequence shown here is derived from an EMBL/GenBank/DDBJ whole genome shotgun (WGS) entry which is preliminary data.</text>
</comment>
<keyword evidence="9 12" id="KW-0479">Metal-binding</keyword>
<name>A0AAJ1MKP7_9SPIO</name>
<dbReference type="HAMAP" id="MF_01025">
    <property type="entry name" value="LeuA_type1"/>
    <property type="match status" value="1"/>
</dbReference>
<proteinExistence type="inferred from homology"/>
<dbReference type="PROSITE" id="PS50991">
    <property type="entry name" value="PYR_CT"/>
    <property type="match status" value="1"/>
</dbReference>
<evidence type="ECO:0000256" key="8">
    <source>
        <dbReference type="ARBA" id="ARBA00022679"/>
    </source>
</evidence>
<keyword evidence="11 12" id="KW-0100">Branched-chain amino acid biosynthesis</keyword>
<comment type="pathway">
    <text evidence="1 12">Amino-acid biosynthesis; L-leucine biosynthesis; L-leucine from 3-methyl-2-oxobutanoate: step 1/4.</text>
</comment>
<dbReference type="EMBL" id="JAQQAL010000022">
    <property type="protein sequence ID" value="MDC7227026.1"/>
    <property type="molecule type" value="Genomic_DNA"/>
</dbReference>
<evidence type="ECO:0000256" key="9">
    <source>
        <dbReference type="ARBA" id="ARBA00022723"/>
    </source>
</evidence>
<evidence type="ECO:0000256" key="4">
    <source>
        <dbReference type="ARBA" id="ARBA00018198"/>
    </source>
</evidence>
<dbReference type="GO" id="GO:0005737">
    <property type="term" value="C:cytoplasm"/>
    <property type="evidence" value="ECO:0007669"/>
    <property type="project" value="UniProtKB-UniRule"/>
</dbReference>
<dbReference type="FunFam" id="3.30.160.270:FF:000001">
    <property type="entry name" value="2-isopropylmalate synthase"/>
    <property type="match status" value="1"/>
</dbReference>
<dbReference type="FunFam" id="1.10.238.260:FF:000001">
    <property type="entry name" value="2-isopropylmalate synthase"/>
    <property type="match status" value="1"/>
</dbReference>
<feature type="binding site" evidence="12">
    <location>
        <position position="13"/>
    </location>
    <ligand>
        <name>Mn(2+)</name>
        <dbReference type="ChEBI" id="CHEBI:29035"/>
    </ligand>
</feature>
<dbReference type="InterPro" id="IPR054691">
    <property type="entry name" value="LeuA/HCS_post-cat"/>
</dbReference>
<dbReference type="Gene3D" id="3.30.160.270">
    <property type="match status" value="1"/>
</dbReference>
<dbReference type="Pfam" id="PF22617">
    <property type="entry name" value="HCS_D2"/>
    <property type="match status" value="1"/>
</dbReference>
<dbReference type="AlphaFoldDB" id="A0AAJ1MKP7"/>
<evidence type="ECO:0000256" key="5">
    <source>
        <dbReference type="ARBA" id="ARBA00022430"/>
    </source>
</evidence>
<comment type="function">
    <text evidence="12">Catalyzes the condensation of the acetyl group of acetyl-CoA with 3-methyl-2-oxobutanoate (2-ketoisovalerate) to form 3-carboxy-3-hydroxy-4-methylpentanoate (2-isopropylmalate).</text>
</comment>
<evidence type="ECO:0000313" key="15">
    <source>
        <dbReference type="Proteomes" id="UP001221217"/>
    </source>
</evidence>
<accession>A0AAJ1MKP7</accession>
<dbReference type="GO" id="GO:0003852">
    <property type="term" value="F:2-isopropylmalate synthase activity"/>
    <property type="evidence" value="ECO:0007669"/>
    <property type="project" value="UniProtKB-UniRule"/>
</dbReference>
<evidence type="ECO:0000256" key="11">
    <source>
        <dbReference type="ARBA" id="ARBA00023304"/>
    </source>
</evidence>
<gene>
    <name evidence="12" type="primary">leuA</name>
    <name evidence="14" type="ORF">PQJ61_09710</name>
</gene>
<comment type="subunit">
    <text evidence="12">Homodimer.</text>
</comment>
<organism evidence="14 15">
    <name type="scientific">Candidatus Thalassospirochaeta sargassi</name>
    <dbReference type="NCBI Taxonomy" id="3119039"/>
    <lineage>
        <taxon>Bacteria</taxon>
        <taxon>Pseudomonadati</taxon>
        <taxon>Spirochaetota</taxon>
        <taxon>Spirochaetia</taxon>
        <taxon>Spirochaetales</taxon>
        <taxon>Spirochaetaceae</taxon>
        <taxon>Candidatus Thalassospirochaeta</taxon>
    </lineage>
</organism>
<dbReference type="InterPro" id="IPR000891">
    <property type="entry name" value="PYR_CT"/>
</dbReference>
<dbReference type="GO" id="GO:0003985">
    <property type="term" value="F:acetyl-CoA C-acetyltransferase activity"/>
    <property type="evidence" value="ECO:0007669"/>
    <property type="project" value="UniProtKB-UniRule"/>
</dbReference>
<dbReference type="Gene3D" id="3.20.20.70">
    <property type="entry name" value="Aldolase class I"/>
    <property type="match status" value="1"/>
</dbReference>
<dbReference type="Proteomes" id="UP001221217">
    <property type="component" value="Unassembled WGS sequence"/>
</dbReference>